<dbReference type="GO" id="GO:0016787">
    <property type="term" value="F:hydrolase activity"/>
    <property type="evidence" value="ECO:0007669"/>
    <property type="project" value="UniProtKB-KW"/>
</dbReference>
<dbReference type="HOGENOM" id="CLU_020336_39_0_11"/>
<dbReference type="InterPro" id="IPR000073">
    <property type="entry name" value="AB_hydrolase_1"/>
</dbReference>
<feature type="domain" description="AB hydrolase-1" evidence="1">
    <location>
        <begin position="23"/>
        <end position="136"/>
    </location>
</feature>
<dbReference type="Gene3D" id="3.40.50.1820">
    <property type="entry name" value="alpha/beta hydrolase"/>
    <property type="match status" value="1"/>
</dbReference>
<dbReference type="InterPro" id="IPR050266">
    <property type="entry name" value="AB_hydrolase_sf"/>
</dbReference>
<dbReference type="InterPro" id="IPR029058">
    <property type="entry name" value="AB_hydrolase_fold"/>
</dbReference>
<dbReference type="Pfam" id="PF00561">
    <property type="entry name" value="Abhydrolase_1"/>
    <property type="match status" value="1"/>
</dbReference>
<protein>
    <submittedName>
        <fullName evidence="2">Hydrolase</fullName>
    </submittedName>
</protein>
<dbReference type="eggNOG" id="COG2267">
    <property type="taxonomic scope" value="Bacteria"/>
</dbReference>
<organism evidence="2 3">
    <name type="scientific">Streptosporangium roseum (strain ATCC 12428 / DSM 43021 / JCM 3005 / KCTC 9067 / NCIMB 10171 / NRRL 2505 / NI 9100)</name>
    <dbReference type="NCBI Taxonomy" id="479432"/>
    <lineage>
        <taxon>Bacteria</taxon>
        <taxon>Bacillati</taxon>
        <taxon>Actinomycetota</taxon>
        <taxon>Actinomycetes</taxon>
        <taxon>Streptosporangiales</taxon>
        <taxon>Streptosporangiaceae</taxon>
        <taxon>Streptosporangium</taxon>
    </lineage>
</organism>
<dbReference type="GO" id="GO:0016020">
    <property type="term" value="C:membrane"/>
    <property type="evidence" value="ECO:0007669"/>
    <property type="project" value="TreeGrafter"/>
</dbReference>
<gene>
    <name evidence="2" type="ordered locus">Sros_4406</name>
</gene>
<dbReference type="PANTHER" id="PTHR43798:SF33">
    <property type="entry name" value="HYDROLASE, PUTATIVE (AFU_ORTHOLOGUE AFUA_2G14860)-RELATED"/>
    <property type="match status" value="1"/>
</dbReference>
<evidence type="ECO:0000313" key="2">
    <source>
        <dbReference type="EMBL" id="ACZ87282.1"/>
    </source>
</evidence>
<proteinExistence type="predicted"/>
<accession>D2B048</accession>
<dbReference type="RefSeq" id="WP_012891024.1">
    <property type="nucleotide sequence ID" value="NC_013595.1"/>
</dbReference>
<keyword evidence="2" id="KW-0378">Hydrolase</keyword>
<evidence type="ECO:0000259" key="1">
    <source>
        <dbReference type="Pfam" id="PF00561"/>
    </source>
</evidence>
<dbReference type="KEGG" id="sro:Sros_4406"/>
<dbReference type="EMBL" id="CP001814">
    <property type="protein sequence ID" value="ACZ87282.1"/>
    <property type="molecule type" value="Genomic_DNA"/>
</dbReference>
<dbReference type="PRINTS" id="PR00111">
    <property type="entry name" value="ABHYDROLASE"/>
</dbReference>
<dbReference type="AlphaFoldDB" id="D2B048"/>
<dbReference type="PANTHER" id="PTHR43798">
    <property type="entry name" value="MONOACYLGLYCEROL LIPASE"/>
    <property type="match status" value="1"/>
</dbReference>
<dbReference type="OrthoDB" id="63519at2"/>
<dbReference type="STRING" id="479432.Sros_4406"/>
<sequence>MHSAQVLSDGSRIRWVEIPGVEPVLVFVHGLGASSAPYFAPATAHPALAGRRTLMIDMLGFGISDRPADLAYTLEEHADALAAALDQAAVGAADVVAHSMGGAVAVTLAARHPHLVGRLVLVDANLDPLPPPQAKRPGSSGIAVYRTEQEFLDRGWNETMDFVGPFWAATMRLAGPEALYRSAMNLLRGTVPTMRENLEKLPIPRTFLYPAGDGPRADADSLTASGVSVVDIPDCGHNIMVDNPDGFARAVAQALNEQAVACPAAPAAARA</sequence>
<name>D2B048_STRRD</name>
<keyword evidence="3" id="KW-1185">Reference proteome</keyword>
<dbReference type="SUPFAM" id="SSF53474">
    <property type="entry name" value="alpha/beta-Hydrolases"/>
    <property type="match status" value="1"/>
</dbReference>
<reference evidence="2 3" key="1">
    <citation type="journal article" date="2010" name="Stand. Genomic Sci.">
        <title>Complete genome sequence of Streptosporangium roseum type strain (NI 9100).</title>
        <authorList>
            <person name="Nolan M."/>
            <person name="Sikorski J."/>
            <person name="Jando M."/>
            <person name="Lucas S."/>
            <person name="Lapidus A."/>
            <person name="Glavina Del Rio T."/>
            <person name="Chen F."/>
            <person name="Tice H."/>
            <person name="Pitluck S."/>
            <person name="Cheng J.F."/>
            <person name="Chertkov O."/>
            <person name="Sims D."/>
            <person name="Meincke L."/>
            <person name="Brettin T."/>
            <person name="Han C."/>
            <person name="Detter J.C."/>
            <person name="Bruce D."/>
            <person name="Goodwin L."/>
            <person name="Land M."/>
            <person name="Hauser L."/>
            <person name="Chang Y.J."/>
            <person name="Jeffries C.D."/>
            <person name="Ivanova N."/>
            <person name="Mavromatis K."/>
            <person name="Mikhailova N."/>
            <person name="Chen A."/>
            <person name="Palaniappan K."/>
            <person name="Chain P."/>
            <person name="Rohde M."/>
            <person name="Goker M."/>
            <person name="Bristow J."/>
            <person name="Eisen J.A."/>
            <person name="Markowitz V."/>
            <person name="Hugenholtz P."/>
            <person name="Kyrpides N.C."/>
            <person name="Klenk H.P."/>
        </authorList>
    </citation>
    <scope>NUCLEOTIDE SEQUENCE [LARGE SCALE GENOMIC DNA]</scope>
    <source>
        <strain evidence="3">ATCC 12428 / DSM 43021 / JCM 3005 / NI 9100</strain>
    </source>
</reference>
<dbReference type="Proteomes" id="UP000002029">
    <property type="component" value="Chromosome"/>
</dbReference>
<evidence type="ECO:0000313" key="3">
    <source>
        <dbReference type="Proteomes" id="UP000002029"/>
    </source>
</evidence>